<dbReference type="AlphaFoldDB" id="A0A3S5YQH8"/>
<protein>
    <submittedName>
        <fullName evidence="1">Uncharacterized protein</fullName>
    </submittedName>
</protein>
<comment type="caution">
    <text evidence="1">The sequence shown here is derived from an EMBL/GenBank/DDBJ whole genome shotgun (WGS) entry which is preliminary data.</text>
</comment>
<gene>
    <name evidence="1" type="ORF">P298_04820</name>
</gene>
<sequence length="73" mass="8574">MVFITGLLDFFTHQSPFFIRDKCYDRHNSVRLVIGFDLAINQIAQLGLSSFPVFYYLERLFSKRILVKVKDGK</sequence>
<dbReference type="EMBL" id="AWRC01000002">
    <property type="protein sequence ID" value="OLW05097.1"/>
    <property type="molecule type" value="Genomic_DNA"/>
</dbReference>
<dbReference type="Proteomes" id="UP000868500">
    <property type="component" value="Unassembled WGS sequence"/>
</dbReference>
<name>A0A3S5YQH8_SALER</name>
<proteinExistence type="predicted"/>
<evidence type="ECO:0000313" key="1">
    <source>
        <dbReference type="EMBL" id="OLW05097.1"/>
    </source>
</evidence>
<reference evidence="1" key="1">
    <citation type="submission" date="2013-09" db="EMBL/GenBank/DDBJ databases">
        <title>Salmonella enterica subsp. IIIa serovar 18:z4:z23:-.</title>
        <authorList>
            <person name="Chen Y."/>
            <person name="Li C."/>
            <person name="Mcdermott P."/>
            <person name="Zhao S."/>
        </authorList>
    </citation>
    <scope>NUCLEOTIDE SEQUENCE [LARGE SCALE GENOMIC DNA]</scope>
    <source>
        <strain evidence="1">N26626</strain>
    </source>
</reference>
<accession>A0A3S5YQH8</accession>
<organism evidence="1">
    <name type="scientific">Salmonella enterica subsp. arizonae serovar 18:z4,z23:- str. CVM N26626</name>
    <dbReference type="NCBI Taxonomy" id="1395119"/>
    <lineage>
        <taxon>Bacteria</taxon>
        <taxon>Pseudomonadati</taxon>
        <taxon>Pseudomonadota</taxon>
        <taxon>Gammaproteobacteria</taxon>
        <taxon>Enterobacterales</taxon>
        <taxon>Enterobacteriaceae</taxon>
        <taxon>Salmonella</taxon>
    </lineage>
</organism>